<keyword evidence="2" id="KW-1185">Reference proteome</keyword>
<sequence>MTGMDAVMSGAPMRFVQAASANGVPAMKRRRVSIGGLGKLRAMLAHNPLRIVSRRQAAGAKVGAIAFVCGKKGITAAVRLCATRMT</sequence>
<accession>A0A916UXM1</accession>
<proteinExistence type="predicted"/>
<evidence type="ECO:0000313" key="2">
    <source>
        <dbReference type="Proteomes" id="UP000637002"/>
    </source>
</evidence>
<dbReference type="AlphaFoldDB" id="A0A916UXM1"/>
<protein>
    <submittedName>
        <fullName evidence="1">Uncharacterized protein</fullName>
    </submittedName>
</protein>
<dbReference type="Proteomes" id="UP000637002">
    <property type="component" value="Unassembled WGS sequence"/>
</dbReference>
<reference evidence="1" key="1">
    <citation type="journal article" date="2014" name="Int. J. Syst. Evol. Microbiol.">
        <title>Complete genome sequence of Corynebacterium casei LMG S-19264T (=DSM 44701T), isolated from a smear-ripened cheese.</title>
        <authorList>
            <consortium name="US DOE Joint Genome Institute (JGI-PGF)"/>
            <person name="Walter F."/>
            <person name="Albersmeier A."/>
            <person name="Kalinowski J."/>
            <person name="Ruckert C."/>
        </authorList>
    </citation>
    <scope>NUCLEOTIDE SEQUENCE</scope>
    <source>
        <strain evidence="1">CGMCC 1.12919</strain>
    </source>
</reference>
<reference evidence="1" key="2">
    <citation type="submission" date="2020-09" db="EMBL/GenBank/DDBJ databases">
        <authorList>
            <person name="Sun Q."/>
            <person name="Zhou Y."/>
        </authorList>
    </citation>
    <scope>NUCLEOTIDE SEQUENCE</scope>
    <source>
        <strain evidence="1">CGMCC 1.12919</strain>
    </source>
</reference>
<organism evidence="1 2">
    <name type="scientific">Chelatococcus reniformis</name>
    <dbReference type="NCBI Taxonomy" id="1494448"/>
    <lineage>
        <taxon>Bacteria</taxon>
        <taxon>Pseudomonadati</taxon>
        <taxon>Pseudomonadota</taxon>
        <taxon>Alphaproteobacteria</taxon>
        <taxon>Hyphomicrobiales</taxon>
        <taxon>Chelatococcaceae</taxon>
        <taxon>Chelatococcus</taxon>
    </lineage>
</organism>
<dbReference type="EMBL" id="BMGG01000012">
    <property type="protein sequence ID" value="GGC91756.1"/>
    <property type="molecule type" value="Genomic_DNA"/>
</dbReference>
<comment type="caution">
    <text evidence="1">The sequence shown here is derived from an EMBL/GenBank/DDBJ whole genome shotgun (WGS) entry which is preliminary data.</text>
</comment>
<evidence type="ECO:0000313" key="1">
    <source>
        <dbReference type="EMBL" id="GGC91756.1"/>
    </source>
</evidence>
<gene>
    <name evidence="1" type="ORF">GCM10010994_56920</name>
</gene>
<name>A0A916UXM1_9HYPH</name>